<feature type="region of interest" description="Disordered" evidence="16">
    <location>
        <begin position="1"/>
        <end position="47"/>
    </location>
</feature>
<evidence type="ECO:0000256" key="4">
    <source>
        <dbReference type="ARBA" id="ARBA00006528"/>
    </source>
</evidence>
<keyword evidence="9" id="KW-0769">Symport</keyword>
<dbReference type="AlphaFoldDB" id="A0A2U9AZX3"/>
<keyword evidence="11" id="KW-0333">Golgi apparatus</keyword>
<evidence type="ECO:0000256" key="7">
    <source>
        <dbReference type="ARBA" id="ARBA00022692"/>
    </source>
</evidence>
<dbReference type="PANTHER" id="PTHR18640:SF5">
    <property type="entry name" value="SODIUM_BILE ACID COTRANSPORTER 7"/>
    <property type="match status" value="1"/>
</dbReference>
<dbReference type="Gene3D" id="1.25.40.10">
    <property type="entry name" value="Tetratricopeptide repeat domain"/>
    <property type="match status" value="1"/>
</dbReference>
<keyword evidence="14 17" id="KW-0472">Membrane</keyword>
<keyword evidence="13" id="KW-0406">Ion transport</keyword>
<comment type="similarity">
    <text evidence="4">Belongs to the bile acid:sodium symporter (BASS) (TC 2.A.28) family.</text>
</comment>
<sequence>MDAAAAAKRRRAGSLLPEVTSKRGRSSQNSRAKPDNESLHTSSEWDESAQVASKREIALFRNSLKQNVCVRMLQEGNHRSFSELFYLLQAERDRRAAAEPSSALSSELRPLLEEQREKLETVRLHMCEAEQAERTGSWPAMCEHRLFLGQFFSAPEDQLLSLHFFHSCADREQGRSSRPATEARACMAELYLQQGELEEARQQAELCIRQAEDGGWLDLSGRPLRLRARQTLWRIYDQLAVAPMDAANYSEALELLHKGYSMATESDDKQIEGEAAHRLGLAYQRTGDHNTAKKFFNTYMQICVTMNDAGGIGKAYKAMAKSMESEGNMEETIRCLEELVHITRINGLLHNLADACLLLGNIYCTTSHYIRALEFFIQGYEVSCETGDVSLQQKAQTTLRSWSRRVELCSTSCPGAGETPPGLVWWRGVRNMGLLARVRKEWFIIGIVLVIVSAKLQPSVGVRGGPLKPEVTVAYVAVSLIFFNSGLSLKTEELTSALLHVRLHLFVQSFTLVFFPLAVWLLLRVLALTAIDQWLLRGLQTVSCMPPPVSSAVILTKAVGGNEAAAIFNSAFGSFLGIIVTPVLLLLFLGSSSSVPFSSIFSQLFMTVVVPLVLGQVCRSFLREFLERKKPPFGAISSAVLLMIIYTTFCDTFSNPDVELDPTSLLLVVLIIFSIQLSFMLLTFLFSTRPGSGFSPADTVAIIFCSTHKSLTLGVPMLKIVFEGYEHLSLISVPLLIYHPAQILLGSVLVPSIRSWMTSRQKAVKLSAIQPI</sequence>
<dbReference type="SMART" id="SM00028">
    <property type="entry name" value="TPR"/>
    <property type="match status" value="5"/>
</dbReference>
<evidence type="ECO:0000256" key="12">
    <source>
        <dbReference type="ARBA" id="ARBA00023053"/>
    </source>
</evidence>
<dbReference type="Pfam" id="PF13181">
    <property type="entry name" value="TPR_8"/>
    <property type="match status" value="1"/>
</dbReference>
<evidence type="ECO:0000256" key="2">
    <source>
        <dbReference type="ARBA" id="ARBA00004477"/>
    </source>
</evidence>
<dbReference type="STRING" id="52904.ENSSMAP00000025879"/>
<dbReference type="GO" id="GO:0015293">
    <property type="term" value="F:symporter activity"/>
    <property type="evidence" value="ECO:0007669"/>
    <property type="project" value="UniProtKB-KW"/>
</dbReference>
<dbReference type="InterPro" id="IPR038770">
    <property type="entry name" value="Na+/solute_symporter_sf"/>
</dbReference>
<evidence type="ECO:0000313" key="20">
    <source>
        <dbReference type="Proteomes" id="UP000246464"/>
    </source>
</evidence>
<evidence type="ECO:0000313" key="18">
    <source>
        <dbReference type="EMBL" id="AWO97238.1"/>
    </source>
</evidence>
<dbReference type="EMBL" id="CP026244">
    <property type="protein sequence ID" value="AWO97239.1"/>
    <property type="molecule type" value="Genomic_DNA"/>
</dbReference>
<keyword evidence="7 17" id="KW-0812">Transmembrane</keyword>
<evidence type="ECO:0000256" key="1">
    <source>
        <dbReference type="ARBA" id="ARBA00004394"/>
    </source>
</evidence>
<feature type="transmembrane region" description="Helical" evidence="17">
    <location>
        <begin position="666"/>
        <end position="687"/>
    </location>
</feature>
<evidence type="ECO:0000256" key="15">
    <source>
        <dbReference type="ARBA" id="ARBA00023201"/>
    </source>
</evidence>
<protein>
    <submittedName>
        <fullName evidence="18 19">Putative sodium/bile acid cotransporter 7</fullName>
    </submittedName>
</protein>
<dbReference type="InterPro" id="IPR019734">
    <property type="entry name" value="TPR_rpt"/>
</dbReference>
<dbReference type="Proteomes" id="UP000246464">
    <property type="component" value="Chromosome 2"/>
</dbReference>
<feature type="transmembrane region" description="Helical" evidence="17">
    <location>
        <begin position="501"/>
        <end position="522"/>
    </location>
</feature>
<dbReference type="PANTHER" id="PTHR18640">
    <property type="entry name" value="SOLUTE CARRIER FAMILY 10 MEMBER 7"/>
    <property type="match status" value="1"/>
</dbReference>
<keyword evidence="8" id="KW-0256">Endoplasmic reticulum</keyword>
<evidence type="ECO:0000256" key="13">
    <source>
        <dbReference type="ARBA" id="ARBA00023065"/>
    </source>
</evidence>
<dbReference type="Gene3D" id="1.20.1530.20">
    <property type="match status" value="1"/>
</dbReference>
<dbReference type="SUPFAM" id="SSF48452">
    <property type="entry name" value="TPR-like"/>
    <property type="match status" value="1"/>
</dbReference>
<evidence type="ECO:0000256" key="3">
    <source>
        <dbReference type="ARBA" id="ARBA00004651"/>
    </source>
</evidence>
<dbReference type="GO" id="GO:0000139">
    <property type="term" value="C:Golgi membrane"/>
    <property type="evidence" value="ECO:0007669"/>
    <property type="project" value="UniProtKB-SubCell"/>
</dbReference>
<dbReference type="InterPro" id="IPR011990">
    <property type="entry name" value="TPR-like_helical_dom_sf"/>
</dbReference>
<dbReference type="GO" id="GO:0006814">
    <property type="term" value="P:sodium ion transport"/>
    <property type="evidence" value="ECO:0007669"/>
    <property type="project" value="UniProtKB-KW"/>
</dbReference>
<feature type="transmembrane region" description="Helical" evidence="17">
    <location>
        <begin position="728"/>
        <end position="750"/>
    </location>
</feature>
<gene>
    <name evidence="19" type="ORF">SMAX5B_004476</name>
</gene>
<feature type="transmembrane region" description="Helical" evidence="17">
    <location>
        <begin position="600"/>
        <end position="622"/>
    </location>
</feature>
<keyword evidence="6" id="KW-1003">Cell membrane</keyword>
<dbReference type="EMBL" id="CP026244">
    <property type="protein sequence ID" value="AWO97238.1"/>
    <property type="molecule type" value="Genomic_DNA"/>
</dbReference>
<name>A0A2U9AZX3_SCOMX</name>
<accession>A0A2U9AZX3</accession>
<dbReference type="FunFam" id="1.20.1530.20:FF:000008">
    <property type="entry name" value="Sodium/bile acid cotransporter"/>
    <property type="match status" value="1"/>
</dbReference>
<feature type="transmembrane region" description="Helical" evidence="17">
    <location>
        <begin position="699"/>
        <end position="722"/>
    </location>
</feature>
<keyword evidence="15" id="KW-0739">Sodium transport</keyword>
<evidence type="ECO:0000256" key="5">
    <source>
        <dbReference type="ARBA" id="ARBA00022448"/>
    </source>
</evidence>
<evidence type="ECO:0000256" key="10">
    <source>
        <dbReference type="ARBA" id="ARBA00022989"/>
    </source>
</evidence>
<comment type="subcellular location">
    <subcellularLocation>
        <location evidence="3">Cell membrane</location>
        <topology evidence="3">Multi-pass membrane protein</topology>
    </subcellularLocation>
    <subcellularLocation>
        <location evidence="2">Endoplasmic reticulum membrane</location>
        <topology evidence="2">Multi-pass membrane protein</topology>
    </subcellularLocation>
    <subcellularLocation>
        <location evidence="1">Golgi apparatus membrane</location>
    </subcellularLocation>
</comment>
<keyword evidence="10 17" id="KW-1133">Transmembrane helix</keyword>
<evidence type="ECO:0000256" key="6">
    <source>
        <dbReference type="ARBA" id="ARBA00022475"/>
    </source>
</evidence>
<keyword evidence="20" id="KW-1185">Reference proteome</keyword>
<dbReference type="Pfam" id="PF13593">
    <property type="entry name" value="SBF_like"/>
    <property type="match status" value="1"/>
</dbReference>
<evidence type="ECO:0000256" key="16">
    <source>
        <dbReference type="SAM" id="MobiDB-lite"/>
    </source>
</evidence>
<evidence type="ECO:0000256" key="8">
    <source>
        <dbReference type="ARBA" id="ARBA00022824"/>
    </source>
</evidence>
<dbReference type="GO" id="GO:0005886">
    <property type="term" value="C:plasma membrane"/>
    <property type="evidence" value="ECO:0007669"/>
    <property type="project" value="UniProtKB-SubCell"/>
</dbReference>
<evidence type="ECO:0000313" key="19">
    <source>
        <dbReference type="EMBL" id="AWO97239.1"/>
    </source>
</evidence>
<proteinExistence type="inferred from homology"/>
<keyword evidence="12" id="KW-0915">Sodium</keyword>
<dbReference type="InterPro" id="IPR016833">
    <property type="entry name" value="Put_Na-Bile_cotransptr"/>
</dbReference>
<evidence type="ECO:0000256" key="9">
    <source>
        <dbReference type="ARBA" id="ARBA00022847"/>
    </source>
</evidence>
<evidence type="ECO:0000256" key="14">
    <source>
        <dbReference type="ARBA" id="ARBA00023136"/>
    </source>
</evidence>
<evidence type="ECO:0000256" key="11">
    <source>
        <dbReference type="ARBA" id="ARBA00023034"/>
    </source>
</evidence>
<evidence type="ECO:0000256" key="17">
    <source>
        <dbReference type="SAM" id="Phobius"/>
    </source>
</evidence>
<keyword evidence="5" id="KW-0813">Transport</keyword>
<feature type="transmembrane region" description="Helical" evidence="17">
    <location>
        <begin position="567"/>
        <end position="588"/>
    </location>
</feature>
<dbReference type="GO" id="GO:0005789">
    <property type="term" value="C:endoplasmic reticulum membrane"/>
    <property type="evidence" value="ECO:0007669"/>
    <property type="project" value="UniProtKB-SubCell"/>
</dbReference>
<feature type="transmembrane region" description="Helical" evidence="17">
    <location>
        <begin position="634"/>
        <end position="654"/>
    </location>
</feature>
<reference evidence="19 20" key="1">
    <citation type="submission" date="2017-12" db="EMBL/GenBank/DDBJ databases">
        <title>Integrating genomic resources of turbot (Scophthalmus maximus) in depth evaluation of genetic and physical mapping variation across individuals.</title>
        <authorList>
            <person name="Martinez P."/>
        </authorList>
    </citation>
    <scope>NUCLEOTIDE SEQUENCE [LARGE SCALE GENOMIC DNA]</scope>
</reference>
<organism evidence="19 20">
    <name type="scientific">Scophthalmus maximus</name>
    <name type="common">Turbot</name>
    <name type="synonym">Psetta maxima</name>
    <dbReference type="NCBI Taxonomy" id="52904"/>
    <lineage>
        <taxon>Eukaryota</taxon>
        <taxon>Metazoa</taxon>
        <taxon>Chordata</taxon>
        <taxon>Craniata</taxon>
        <taxon>Vertebrata</taxon>
        <taxon>Euteleostomi</taxon>
        <taxon>Actinopterygii</taxon>
        <taxon>Neopterygii</taxon>
        <taxon>Teleostei</taxon>
        <taxon>Neoteleostei</taxon>
        <taxon>Acanthomorphata</taxon>
        <taxon>Carangaria</taxon>
        <taxon>Pleuronectiformes</taxon>
        <taxon>Pleuronectoidei</taxon>
        <taxon>Scophthalmidae</taxon>
        <taxon>Scophthalmus</taxon>
    </lineage>
</organism>